<dbReference type="Proteomes" id="UP001140453">
    <property type="component" value="Unassembled WGS sequence"/>
</dbReference>
<comment type="caution">
    <text evidence="1">The sequence shown here is derived from an EMBL/GenBank/DDBJ whole genome shotgun (WGS) entry which is preliminary data.</text>
</comment>
<organism evidence="1 2">
    <name type="scientific">Gnomoniopsis smithogilvyi</name>
    <dbReference type="NCBI Taxonomy" id="1191159"/>
    <lineage>
        <taxon>Eukaryota</taxon>
        <taxon>Fungi</taxon>
        <taxon>Dikarya</taxon>
        <taxon>Ascomycota</taxon>
        <taxon>Pezizomycotina</taxon>
        <taxon>Sordariomycetes</taxon>
        <taxon>Sordariomycetidae</taxon>
        <taxon>Diaporthales</taxon>
        <taxon>Gnomoniaceae</taxon>
        <taxon>Gnomoniopsis</taxon>
    </lineage>
</organism>
<reference evidence="1" key="1">
    <citation type="submission" date="2022-10" db="EMBL/GenBank/DDBJ databases">
        <title>Tapping the CABI collections for fungal endophytes: first genome assemblies for Collariella, Neodidymelliopsis, Ascochyta clinopodiicola, Didymella pomorum, Didymosphaeria variabile, Neocosmospora piperis and Neocucurbitaria cava.</title>
        <authorList>
            <person name="Hill R."/>
        </authorList>
    </citation>
    <scope>NUCLEOTIDE SEQUENCE</scope>
    <source>
        <strain evidence="1">IMI 355082</strain>
    </source>
</reference>
<dbReference type="OrthoDB" id="341421at2759"/>
<sequence>MGRWGFRIFQGDADLDTRSDVEESIVTALKSEIFDQILSSDPQMREVANRIIQDATDESVENGGGFYLMGKIESGDPVVREILDSCICDTLFDLAEGEAFTEIIIGVMMMQAGARLRPKHKRRLRQIVACFPEGDTQLPENGFSNAGQAQLSAALDHYEAGIPRDFHTPSCDNCGKINEDIGTELLNCERSAKLPTRRSTLSMDLASTTLNTECVVTRNDFRGISSTKPSIANEEDHGTNDAPMKELKGKKQHQYLNLLAFPWESF</sequence>
<evidence type="ECO:0000313" key="1">
    <source>
        <dbReference type="EMBL" id="KAJ4387869.1"/>
    </source>
</evidence>
<gene>
    <name evidence="1" type="ORF">N0V93_008472</name>
</gene>
<evidence type="ECO:0000313" key="2">
    <source>
        <dbReference type="Proteomes" id="UP001140453"/>
    </source>
</evidence>
<accession>A0A9W8YN21</accession>
<dbReference type="AlphaFoldDB" id="A0A9W8YN21"/>
<proteinExistence type="predicted"/>
<protein>
    <submittedName>
        <fullName evidence="1">Uncharacterized protein</fullName>
    </submittedName>
</protein>
<keyword evidence="2" id="KW-1185">Reference proteome</keyword>
<name>A0A9W8YN21_9PEZI</name>
<dbReference type="EMBL" id="JAPEVB010000005">
    <property type="protein sequence ID" value="KAJ4387869.1"/>
    <property type="molecule type" value="Genomic_DNA"/>
</dbReference>